<evidence type="ECO:0000313" key="4">
    <source>
        <dbReference type="Proteomes" id="UP000035331"/>
    </source>
</evidence>
<dbReference type="EMBL" id="CP008746">
    <property type="protein sequence ID" value="AKJ38134.1"/>
    <property type="molecule type" value="Genomic_DNA"/>
</dbReference>
<proteinExistence type="predicted"/>
<dbReference type="AlphaFoldDB" id="A0A0G3C831"/>
<dbReference type="GeneID" id="24844581"/>
<dbReference type="InterPro" id="IPR013766">
    <property type="entry name" value="Thioredoxin_domain"/>
</dbReference>
<dbReference type="SUPFAM" id="SSF52833">
    <property type="entry name" value="Thioredoxin-like"/>
    <property type="match status" value="1"/>
</dbReference>
<name>A0A0G3C831_METBA</name>
<dbReference type="GO" id="GO:0015035">
    <property type="term" value="F:protein-disulfide reductase activity"/>
    <property type="evidence" value="ECO:0007669"/>
    <property type="project" value="TreeGrafter"/>
</dbReference>
<accession>A0A0G3C831</accession>
<evidence type="ECO:0000259" key="2">
    <source>
        <dbReference type="PROSITE" id="PS51352"/>
    </source>
</evidence>
<dbReference type="CDD" id="cd02947">
    <property type="entry name" value="TRX_family"/>
    <property type="match status" value="1"/>
</dbReference>
<dbReference type="Gene3D" id="3.40.30.10">
    <property type="entry name" value="Glutaredoxin"/>
    <property type="match status" value="1"/>
</dbReference>
<dbReference type="Proteomes" id="UP000035331">
    <property type="component" value="Chromosome"/>
</dbReference>
<sequence length="181" mass="19993">MNKLVILLVLFAAVILAAGCINSKTNVTNPQDAQENSINSQEMQENSTNSQETQENSTVVEITQLDQINTSLKKGPVLLKLGAEWCEECQELNPVLAQVATDYAGRATVMTIDIDKSKNLANYFGIYVIPDSSVIMGIENGKYVYMQEDGNVTTERSTARILKIEGKEVYENVLDLALQKE</sequence>
<dbReference type="PROSITE" id="PS51257">
    <property type="entry name" value="PROKAR_LIPOPROTEIN"/>
    <property type="match status" value="1"/>
</dbReference>
<dbReference type="GO" id="GO:0005737">
    <property type="term" value="C:cytoplasm"/>
    <property type="evidence" value="ECO:0007669"/>
    <property type="project" value="TreeGrafter"/>
</dbReference>
<feature type="domain" description="Thioredoxin" evidence="2">
    <location>
        <begin position="40"/>
        <end position="167"/>
    </location>
</feature>
<dbReference type="PATRIC" id="fig|796385.3.peg.1347"/>
<dbReference type="InterPro" id="IPR036249">
    <property type="entry name" value="Thioredoxin-like_sf"/>
</dbReference>
<organism evidence="3 4">
    <name type="scientific">Methanosarcina barkeri CM1</name>
    <dbReference type="NCBI Taxonomy" id="796385"/>
    <lineage>
        <taxon>Archaea</taxon>
        <taxon>Methanobacteriati</taxon>
        <taxon>Methanobacteriota</taxon>
        <taxon>Stenosarchaea group</taxon>
        <taxon>Methanomicrobia</taxon>
        <taxon>Methanosarcinales</taxon>
        <taxon>Methanosarcinaceae</taxon>
        <taxon>Methanosarcina</taxon>
    </lineage>
</organism>
<reference evidence="4" key="1">
    <citation type="submission" date="2014-06" db="EMBL/GenBank/DDBJ databases">
        <title>The complete genome sequence of Methanosarcina barkeri CM1.</title>
        <authorList>
            <consortium name="Pastoral Greenhouse Gas Research Consortium"/>
            <person name="Lambie S.C."/>
            <person name="Leahy S.C."/>
            <person name="Kelly W.J."/>
            <person name="Li D."/>
            <person name="Reilly K."/>
            <person name="Attwood G.T."/>
            <person name="Altermann E."/>
        </authorList>
    </citation>
    <scope>NUCLEOTIDE SEQUENCE [LARGE SCALE GENOMIC DNA]</scope>
    <source>
        <strain evidence="4">CM1</strain>
    </source>
</reference>
<feature type="region of interest" description="Disordered" evidence="1">
    <location>
        <begin position="28"/>
        <end position="55"/>
    </location>
</feature>
<reference evidence="3 4" key="2">
    <citation type="journal article" date="2015" name="Stand. Genomic Sci.">
        <title>The complete genome sequence of the rumen methanogen Methanosarcina barkeri CM1.</title>
        <authorList>
            <person name="Lambie S.C."/>
            <person name="Kelly W.J."/>
            <person name="Leahy S.C."/>
            <person name="Li D."/>
            <person name="Reilly K."/>
            <person name="McAllister T.A."/>
            <person name="Valle E.R."/>
            <person name="Attwood G.T."/>
            <person name="Altermann E."/>
        </authorList>
    </citation>
    <scope>NUCLEOTIDE SEQUENCE [LARGE SCALE GENOMIC DNA]</scope>
    <source>
        <strain evidence="3 4">CM1</strain>
    </source>
</reference>
<dbReference type="PROSITE" id="PS51352">
    <property type="entry name" value="THIOREDOXIN_2"/>
    <property type="match status" value="1"/>
</dbReference>
<dbReference type="PANTHER" id="PTHR45663">
    <property type="entry name" value="GEO12009P1"/>
    <property type="match status" value="1"/>
</dbReference>
<evidence type="ECO:0000313" key="3">
    <source>
        <dbReference type="EMBL" id="AKJ38134.1"/>
    </source>
</evidence>
<dbReference type="Pfam" id="PF00085">
    <property type="entry name" value="Thioredoxin"/>
    <property type="match status" value="1"/>
</dbReference>
<dbReference type="RefSeq" id="WP_048122970.1">
    <property type="nucleotide sequence ID" value="NZ_CP008746.1"/>
</dbReference>
<protein>
    <submittedName>
        <fullName evidence="3">Thioredoxin</fullName>
    </submittedName>
</protein>
<evidence type="ECO:0000256" key="1">
    <source>
        <dbReference type="SAM" id="MobiDB-lite"/>
    </source>
</evidence>
<dbReference type="PANTHER" id="PTHR45663:SF11">
    <property type="entry name" value="GEO12009P1"/>
    <property type="match status" value="1"/>
</dbReference>
<gene>
    <name evidence="3" type="ORF">MCM1_1074</name>
</gene>